<evidence type="ECO:0000313" key="7">
    <source>
        <dbReference type="EMBL" id="UYP44171.1"/>
    </source>
</evidence>
<dbReference type="PROSITE" id="PS00092">
    <property type="entry name" value="N6_MTASE"/>
    <property type="match status" value="1"/>
</dbReference>
<evidence type="ECO:0000256" key="5">
    <source>
        <dbReference type="ARBA" id="ARBA00047942"/>
    </source>
</evidence>
<gene>
    <name evidence="7" type="ORF">NEF87_000456</name>
</gene>
<dbReference type="PANTHER" id="PTHR33841:SF1">
    <property type="entry name" value="DNA METHYLTRANSFERASE A"/>
    <property type="match status" value="1"/>
</dbReference>
<dbReference type="Pfam" id="PF07669">
    <property type="entry name" value="Eco57I"/>
    <property type="match status" value="1"/>
</dbReference>
<evidence type="ECO:0000256" key="2">
    <source>
        <dbReference type="ARBA" id="ARBA00022603"/>
    </source>
</evidence>
<organism evidence="7 8">
    <name type="scientific">Candidatus Lokiarchaeum ossiferum</name>
    <dbReference type="NCBI Taxonomy" id="2951803"/>
    <lineage>
        <taxon>Archaea</taxon>
        <taxon>Promethearchaeati</taxon>
        <taxon>Promethearchaeota</taxon>
        <taxon>Promethearchaeia</taxon>
        <taxon>Promethearchaeales</taxon>
        <taxon>Promethearchaeaceae</taxon>
        <taxon>Candidatus Lokiarchaeum</taxon>
    </lineage>
</organism>
<dbReference type="InterPro" id="IPR029063">
    <property type="entry name" value="SAM-dependent_MTases_sf"/>
</dbReference>
<dbReference type="InterPro" id="IPR002052">
    <property type="entry name" value="DNA_methylase_N6_adenine_CS"/>
</dbReference>
<dbReference type="PANTHER" id="PTHR33841">
    <property type="entry name" value="DNA METHYLTRANSFERASE YEEA-RELATED"/>
    <property type="match status" value="1"/>
</dbReference>
<dbReference type="InterPro" id="IPR050953">
    <property type="entry name" value="N4_N6_ade-DNA_methylase"/>
</dbReference>
<proteinExistence type="predicted"/>
<name>A0ABY6HKW7_9ARCH</name>
<keyword evidence="2" id="KW-0489">Methyltransferase</keyword>
<dbReference type="EC" id="2.1.1.72" evidence="1"/>
<accession>A0ABY6HKW7</accession>
<comment type="catalytic activity">
    <reaction evidence="5">
        <text>a 2'-deoxyadenosine in DNA + S-adenosyl-L-methionine = an N(6)-methyl-2'-deoxyadenosine in DNA + S-adenosyl-L-homocysteine + H(+)</text>
        <dbReference type="Rhea" id="RHEA:15197"/>
        <dbReference type="Rhea" id="RHEA-COMP:12418"/>
        <dbReference type="Rhea" id="RHEA-COMP:12419"/>
        <dbReference type="ChEBI" id="CHEBI:15378"/>
        <dbReference type="ChEBI" id="CHEBI:57856"/>
        <dbReference type="ChEBI" id="CHEBI:59789"/>
        <dbReference type="ChEBI" id="CHEBI:90615"/>
        <dbReference type="ChEBI" id="CHEBI:90616"/>
        <dbReference type="EC" id="2.1.1.72"/>
    </reaction>
</comment>
<evidence type="ECO:0000313" key="8">
    <source>
        <dbReference type="Proteomes" id="UP001208689"/>
    </source>
</evidence>
<evidence type="ECO:0000256" key="4">
    <source>
        <dbReference type="ARBA" id="ARBA00022691"/>
    </source>
</evidence>
<evidence type="ECO:0000256" key="3">
    <source>
        <dbReference type="ARBA" id="ARBA00022679"/>
    </source>
</evidence>
<keyword evidence="8" id="KW-1185">Reference proteome</keyword>
<dbReference type="EMBL" id="CP104013">
    <property type="protein sequence ID" value="UYP44171.1"/>
    <property type="molecule type" value="Genomic_DNA"/>
</dbReference>
<dbReference type="Proteomes" id="UP001208689">
    <property type="component" value="Chromosome"/>
</dbReference>
<evidence type="ECO:0000256" key="1">
    <source>
        <dbReference type="ARBA" id="ARBA00011900"/>
    </source>
</evidence>
<feature type="domain" description="Type II methyltransferase M.TaqI-like" evidence="6">
    <location>
        <begin position="444"/>
        <end position="592"/>
    </location>
</feature>
<sequence>MVRAYGQDPMMAINKLDIEALHSLRDVVSLFNKVGFLQITIKDKNFANIGLTSASKESCVVIYLKKGETPDHFYSELGKNTLYLFITSYNFESFEFVKKKTPKLGPPKYHKLKFTKANLSDNLVKKMNALSYDHPETFEGLFANQDGIQRIYQQFIEKCNVLATSFSSIPTELDRKRYALRLMNQMIYLYFIEKKGLFNEDLFFLENKLKAMSQKGDNFYVNFLNDMFGTSKSHKEKQFPNLQISNDMIVYLLTFFGKYRWNTKESVEVGADLTLSPAILGSIFEKTLNSLSKTGRGQKETGAFYTPEAITMFLAENTLYPQITDAYNQGTHQNIPSIIPVLEKKSEVESCKVILSILDPFTLLDNACGSGAFLLACLEVLRTIWSHALFPLLKTDEISSILAPIVSSDPNWESGLDFSLEDFEAFNTNSQWQYLIKRKIIMGSLYGVDIEQDAIEIVKLRFALSLVAEMKVAPKFQDLLPSMVHHLRQGNSITDTLLDLLPGAQKNAGFDVVIGNPPYGNILSLAEKKICKTRNYAQGREASAIFIQRSLEMVKLGGRICYVVPKSIGFYNAWAKVRQLLLASKIELLLDLGQGFADVIGEQIAFISQKTPEITDNVNIYAAYPLKKRTNFKQIKFLGTGNQALMREGNFVLFRPFSDREKQLLRVISENSSPFTTMYQGKAFRGWYIPDKIKAAFQPGNTLWLNKVPDVKKYALSKVQFIDLASTLEKFKSIDETRDKTSQQNKKISLKRKIDKITQPRLIFKVLRGNRLVCFLDSSGDLLTTEKLINIIPKKEYEDHLFAWMALLNSPLPSFFLQKMVFSETTETSRVLDDPYISLLPMPAQIHHSGVLTHFCQYLIILSSTALYREKYHEERKYLQQRLIYPLVYWEYTKSQFPTVSFSFESVPKINFREWWKMYLNFVASDKKDQQLLSFTTQSGSVVSRILAFLSKCKTDLTLTQNITAFLDHPIFNPLRSMYPITEDKWF</sequence>
<reference evidence="7" key="1">
    <citation type="submission" date="2022-09" db="EMBL/GenBank/DDBJ databases">
        <title>Actin cytoskeleton and complex cell architecture in an #Asgard archaeon.</title>
        <authorList>
            <person name="Ponce Toledo R.I."/>
            <person name="Schleper C."/>
            <person name="Rodrigues Oliveira T."/>
            <person name="Wollweber F."/>
            <person name="Xu J."/>
            <person name="Rittmann S."/>
            <person name="Klingl A."/>
            <person name="Pilhofer M."/>
        </authorList>
    </citation>
    <scope>NUCLEOTIDE SEQUENCE</scope>
    <source>
        <strain evidence="7">B-35</strain>
    </source>
</reference>
<protein>
    <recommendedName>
        <fullName evidence="1">site-specific DNA-methyltransferase (adenine-specific)</fullName>
        <ecNumber evidence="1">2.1.1.72</ecNumber>
    </recommendedName>
</protein>
<dbReference type="Gene3D" id="3.40.50.150">
    <property type="entry name" value="Vaccinia Virus protein VP39"/>
    <property type="match status" value="1"/>
</dbReference>
<keyword evidence="3" id="KW-0808">Transferase</keyword>
<dbReference type="SUPFAM" id="SSF53335">
    <property type="entry name" value="S-adenosyl-L-methionine-dependent methyltransferases"/>
    <property type="match status" value="1"/>
</dbReference>
<dbReference type="PRINTS" id="PR00507">
    <property type="entry name" value="N12N6MTFRASE"/>
</dbReference>
<dbReference type="InterPro" id="IPR011639">
    <property type="entry name" value="MethylTrfase_TaqI-like_dom"/>
</dbReference>
<keyword evidence="4" id="KW-0949">S-adenosyl-L-methionine</keyword>
<evidence type="ECO:0000259" key="6">
    <source>
        <dbReference type="Pfam" id="PF07669"/>
    </source>
</evidence>